<reference evidence="2" key="1">
    <citation type="submission" date="2021-03" db="EMBL/GenBank/DDBJ databases">
        <authorList>
            <person name="Tran Van P."/>
        </authorList>
    </citation>
    <scope>NUCLEOTIDE SEQUENCE</scope>
</reference>
<sequence length="54" mass="6025">MSSTAVVWCKRYFPSCPPVVGTKDFGVTRPPNCRNRGLNSSRAASRRRILKTAQ</sequence>
<evidence type="ECO:0000256" key="1">
    <source>
        <dbReference type="SAM" id="MobiDB-lite"/>
    </source>
</evidence>
<dbReference type="EMBL" id="CAJPIN010051496">
    <property type="protein sequence ID" value="CAG2066204.1"/>
    <property type="molecule type" value="Genomic_DNA"/>
</dbReference>
<name>A0ABN7PEK6_TIMPD</name>
<organism evidence="2 3">
    <name type="scientific">Timema podura</name>
    <name type="common">Walking stick</name>
    <dbReference type="NCBI Taxonomy" id="61482"/>
    <lineage>
        <taxon>Eukaryota</taxon>
        <taxon>Metazoa</taxon>
        <taxon>Ecdysozoa</taxon>
        <taxon>Arthropoda</taxon>
        <taxon>Hexapoda</taxon>
        <taxon>Insecta</taxon>
        <taxon>Pterygota</taxon>
        <taxon>Neoptera</taxon>
        <taxon>Polyneoptera</taxon>
        <taxon>Phasmatodea</taxon>
        <taxon>Timematodea</taxon>
        <taxon>Timematoidea</taxon>
        <taxon>Timematidae</taxon>
        <taxon>Timema</taxon>
    </lineage>
</organism>
<gene>
    <name evidence="2" type="ORF">TPAB3V08_LOCUS13147</name>
</gene>
<evidence type="ECO:0000313" key="3">
    <source>
        <dbReference type="Proteomes" id="UP001153148"/>
    </source>
</evidence>
<feature type="region of interest" description="Disordered" evidence="1">
    <location>
        <begin position="28"/>
        <end position="54"/>
    </location>
</feature>
<proteinExistence type="predicted"/>
<feature type="compositionally biased region" description="Basic residues" evidence="1">
    <location>
        <begin position="44"/>
        <end position="54"/>
    </location>
</feature>
<evidence type="ECO:0000313" key="2">
    <source>
        <dbReference type="EMBL" id="CAG2066204.1"/>
    </source>
</evidence>
<comment type="caution">
    <text evidence="2">The sequence shown here is derived from an EMBL/GenBank/DDBJ whole genome shotgun (WGS) entry which is preliminary data.</text>
</comment>
<keyword evidence="3" id="KW-1185">Reference proteome</keyword>
<dbReference type="Proteomes" id="UP001153148">
    <property type="component" value="Unassembled WGS sequence"/>
</dbReference>
<protein>
    <submittedName>
        <fullName evidence="2">Uncharacterized protein</fullName>
    </submittedName>
</protein>
<accession>A0ABN7PEK6</accession>